<evidence type="ECO:0000256" key="3">
    <source>
        <dbReference type="ARBA" id="ARBA00022679"/>
    </source>
</evidence>
<proteinExistence type="predicted"/>
<dbReference type="AlphaFoldDB" id="A0A6S8TE29"/>
<dbReference type="PROSITE" id="PS50134">
    <property type="entry name" value="ZF_TAZ"/>
    <property type="match status" value="1"/>
</dbReference>
<keyword evidence="6" id="KW-0862">Zinc</keyword>
<dbReference type="GO" id="GO:0000123">
    <property type="term" value="C:histone acetyltransferase complex"/>
    <property type="evidence" value="ECO:0007669"/>
    <property type="project" value="TreeGrafter"/>
</dbReference>
<feature type="domain" description="TAZ-type" evidence="12">
    <location>
        <begin position="74"/>
        <end position="155"/>
    </location>
</feature>
<dbReference type="EMBL" id="HBIO01010255">
    <property type="protein sequence ID" value="CAE0463100.1"/>
    <property type="molecule type" value="Transcribed_RNA"/>
</dbReference>
<evidence type="ECO:0000256" key="4">
    <source>
        <dbReference type="ARBA" id="ARBA00022723"/>
    </source>
</evidence>
<comment type="catalytic activity">
    <reaction evidence="11">
        <text>L-lysyl-[protein] + acetyl-CoA = N(6)-acetyl-L-lysyl-[protein] + CoA + H(+)</text>
        <dbReference type="Rhea" id="RHEA:45948"/>
        <dbReference type="Rhea" id="RHEA-COMP:9752"/>
        <dbReference type="Rhea" id="RHEA-COMP:10731"/>
        <dbReference type="ChEBI" id="CHEBI:15378"/>
        <dbReference type="ChEBI" id="CHEBI:29969"/>
        <dbReference type="ChEBI" id="CHEBI:57287"/>
        <dbReference type="ChEBI" id="CHEBI:57288"/>
        <dbReference type="ChEBI" id="CHEBI:61930"/>
        <dbReference type="EC" id="2.3.1.48"/>
    </reaction>
</comment>
<reference evidence="13" key="1">
    <citation type="submission" date="2021-01" db="EMBL/GenBank/DDBJ databases">
        <authorList>
            <person name="Corre E."/>
            <person name="Pelletier E."/>
            <person name="Niang G."/>
            <person name="Scheremetjew M."/>
            <person name="Finn R."/>
            <person name="Kale V."/>
            <person name="Holt S."/>
            <person name="Cochrane G."/>
            <person name="Meng A."/>
            <person name="Brown T."/>
            <person name="Cohen L."/>
        </authorList>
    </citation>
    <scope>NUCLEOTIDE SEQUENCE</scope>
    <source>
        <strain evidence="13">MM31A-1</strain>
    </source>
</reference>
<dbReference type="GO" id="GO:0008270">
    <property type="term" value="F:zinc ion binding"/>
    <property type="evidence" value="ECO:0007669"/>
    <property type="project" value="UniProtKB-KW"/>
</dbReference>
<evidence type="ECO:0000256" key="8">
    <source>
        <dbReference type="ARBA" id="ARBA00023015"/>
    </source>
</evidence>
<keyword evidence="7" id="KW-0156">Chromatin regulator</keyword>
<name>A0A6S8TE29_9STRA</name>
<evidence type="ECO:0000256" key="1">
    <source>
        <dbReference type="ARBA" id="ARBA00004123"/>
    </source>
</evidence>
<evidence type="ECO:0000256" key="2">
    <source>
        <dbReference type="ARBA" id="ARBA00013184"/>
    </source>
</evidence>
<evidence type="ECO:0000256" key="11">
    <source>
        <dbReference type="ARBA" id="ARBA00048017"/>
    </source>
</evidence>
<evidence type="ECO:0000256" key="9">
    <source>
        <dbReference type="ARBA" id="ARBA00023163"/>
    </source>
</evidence>
<evidence type="ECO:0000256" key="7">
    <source>
        <dbReference type="ARBA" id="ARBA00022853"/>
    </source>
</evidence>
<dbReference type="GO" id="GO:0005634">
    <property type="term" value="C:nucleus"/>
    <property type="evidence" value="ECO:0007669"/>
    <property type="project" value="UniProtKB-SubCell"/>
</dbReference>
<evidence type="ECO:0000313" key="14">
    <source>
        <dbReference type="EMBL" id="CAE0463101.1"/>
    </source>
</evidence>
<comment type="subcellular location">
    <subcellularLocation>
        <location evidence="1">Nucleus</location>
    </subcellularLocation>
</comment>
<dbReference type="GO" id="GO:0045944">
    <property type="term" value="P:positive regulation of transcription by RNA polymerase II"/>
    <property type="evidence" value="ECO:0007669"/>
    <property type="project" value="TreeGrafter"/>
</dbReference>
<evidence type="ECO:0000256" key="10">
    <source>
        <dbReference type="ARBA" id="ARBA00023242"/>
    </source>
</evidence>
<dbReference type="InterPro" id="IPR035898">
    <property type="entry name" value="TAZ_dom_sf"/>
</dbReference>
<dbReference type="GO" id="GO:0004402">
    <property type="term" value="F:histone acetyltransferase activity"/>
    <property type="evidence" value="ECO:0007669"/>
    <property type="project" value="InterPro"/>
</dbReference>
<dbReference type="EC" id="2.3.1.48" evidence="2"/>
<evidence type="ECO:0000256" key="6">
    <source>
        <dbReference type="ARBA" id="ARBA00022833"/>
    </source>
</evidence>
<dbReference type="InterPro" id="IPR000197">
    <property type="entry name" value="Znf_TAZ"/>
</dbReference>
<gene>
    <name evidence="13" type="ORF">CDEB00056_LOCUS7941</name>
    <name evidence="14" type="ORF">CDEB00056_LOCUS7942</name>
</gene>
<keyword evidence="9" id="KW-0804">Transcription</keyword>
<dbReference type="GO" id="GO:0003713">
    <property type="term" value="F:transcription coactivator activity"/>
    <property type="evidence" value="ECO:0007669"/>
    <property type="project" value="TreeGrafter"/>
</dbReference>
<dbReference type="PANTHER" id="PTHR13808:SF1">
    <property type="entry name" value="HISTONE ACETYLTRANSFERASE"/>
    <property type="match status" value="1"/>
</dbReference>
<evidence type="ECO:0000259" key="12">
    <source>
        <dbReference type="PROSITE" id="PS50134"/>
    </source>
</evidence>
<dbReference type="SMART" id="SM00551">
    <property type="entry name" value="ZnF_TAZ"/>
    <property type="match status" value="1"/>
</dbReference>
<evidence type="ECO:0000313" key="13">
    <source>
        <dbReference type="EMBL" id="CAE0463100.1"/>
    </source>
</evidence>
<dbReference type="SUPFAM" id="SSF57933">
    <property type="entry name" value="TAZ domain"/>
    <property type="match status" value="1"/>
</dbReference>
<dbReference type="InterPro" id="IPR013178">
    <property type="entry name" value="Histone_AcTrfase_Rtt109/CBP"/>
</dbReference>
<dbReference type="Gene3D" id="1.20.1020.10">
    <property type="entry name" value="TAZ domain"/>
    <property type="match status" value="1"/>
</dbReference>
<dbReference type="GO" id="GO:0005667">
    <property type="term" value="C:transcription regulator complex"/>
    <property type="evidence" value="ECO:0007669"/>
    <property type="project" value="TreeGrafter"/>
</dbReference>
<dbReference type="EMBL" id="HBIO01010256">
    <property type="protein sequence ID" value="CAE0463101.1"/>
    <property type="molecule type" value="Transcribed_RNA"/>
</dbReference>
<keyword evidence="4" id="KW-0479">Metal-binding</keyword>
<dbReference type="Pfam" id="PF02135">
    <property type="entry name" value="zf-TAZ"/>
    <property type="match status" value="1"/>
</dbReference>
<accession>A0A6S8TE29</accession>
<keyword evidence="3" id="KW-0808">Transferase</keyword>
<organism evidence="13">
    <name type="scientific">Chaetoceros debilis</name>
    <dbReference type="NCBI Taxonomy" id="122233"/>
    <lineage>
        <taxon>Eukaryota</taxon>
        <taxon>Sar</taxon>
        <taxon>Stramenopiles</taxon>
        <taxon>Ochrophyta</taxon>
        <taxon>Bacillariophyta</taxon>
        <taxon>Coscinodiscophyceae</taxon>
        <taxon>Chaetocerotophycidae</taxon>
        <taxon>Chaetocerotales</taxon>
        <taxon>Chaetocerotaceae</taxon>
        <taxon>Chaetoceros</taxon>
    </lineage>
</organism>
<evidence type="ECO:0000256" key="5">
    <source>
        <dbReference type="ARBA" id="ARBA00022771"/>
    </source>
</evidence>
<dbReference type="PANTHER" id="PTHR13808">
    <property type="entry name" value="CBP/P300-RELATED"/>
    <property type="match status" value="1"/>
</dbReference>
<keyword evidence="5" id="KW-0863">Zinc-finger</keyword>
<sequence>MATTNLDKPSSSICDAVSFEGKDASLSDTNDLISFGILRYHGRFSVSSTSNCNNGSSGKSLSCVSCPPITNGGLQENRLLAKQQKRLLLLRHSAVCKDSNCKIKAKCTTGKRMLKHLSTCTNGKSCKTSNCYSSSVLLRHFIQCTDENCELCLPLRVTTRKLPERQRKRNIVDAQSMPTTQHKSNYQSPFKGGIGVKRAKLVSFASNDQLI</sequence>
<keyword evidence="8" id="KW-0805">Transcription regulation</keyword>
<keyword evidence="10" id="KW-0539">Nucleus</keyword>
<dbReference type="GO" id="GO:0031490">
    <property type="term" value="F:chromatin DNA binding"/>
    <property type="evidence" value="ECO:0007669"/>
    <property type="project" value="TreeGrafter"/>
</dbReference>
<protein>
    <recommendedName>
        <fullName evidence="2">histone acetyltransferase</fullName>
        <ecNumber evidence="2">2.3.1.48</ecNumber>
    </recommendedName>
</protein>